<dbReference type="EMBL" id="JARKHS020015477">
    <property type="protein sequence ID" value="KAK8774367.1"/>
    <property type="molecule type" value="Genomic_DNA"/>
</dbReference>
<dbReference type="AlphaFoldDB" id="A0AAQ4EHY9"/>
<organism evidence="2 3">
    <name type="scientific">Amblyomma americanum</name>
    <name type="common">Lone star tick</name>
    <dbReference type="NCBI Taxonomy" id="6943"/>
    <lineage>
        <taxon>Eukaryota</taxon>
        <taxon>Metazoa</taxon>
        <taxon>Ecdysozoa</taxon>
        <taxon>Arthropoda</taxon>
        <taxon>Chelicerata</taxon>
        <taxon>Arachnida</taxon>
        <taxon>Acari</taxon>
        <taxon>Parasitiformes</taxon>
        <taxon>Ixodida</taxon>
        <taxon>Ixodoidea</taxon>
        <taxon>Ixodidae</taxon>
        <taxon>Amblyomminae</taxon>
        <taxon>Amblyomma</taxon>
    </lineage>
</organism>
<keyword evidence="1" id="KW-0732">Signal</keyword>
<reference evidence="2 3" key="1">
    <citation type="journal article" date="2023" name="Arcadia Sci">
        <title>De novo assembly of a long-read Amblyomma americanum tick genome.</title>
        <authorList>
            <person name="Chou S."/>
            <person name="Poskanzer K.E."/>
            <person name="Rollins M."/>
            <person name="Thuy-Boun P.S."/>
        </authorList>
    </citation>
    <scope>NUCLEOTIDE SEQUENCE [LARGE SCALE GENOMIC DNA]</scope>
    <source>
        <strain evidence="2">F_SG_1</strain>
        <tissue evidence="2">Salivary glands</tissue>
    </source>
</reference>
<proteinExistence type="predicted"/>
<evidence type="ECO:0008006" key="4">
    <source>
        <dbReference type="Google" id="ProtNLM"/>
    </source>
</evidence>
<sequence length="71" mass="7934">MVTTNICLVLLLLLHCKSYSTAEEQTRIRSEPPEALKAKLNQTEVSYDAVVRRNNFVLFVVVVVVKMAAGL</sequence>
<accession>A0AAQ4EHY9</accession>
<evidence type="ECO:0000313" key="2">
    <source>
        <dbReference type="EMBL" id="KAK8774367.1"/>
    </source>
</evidence>
<feature type="chain" id="PRO_5043021493" description="Secreted protein" evidence="1">
    <location>
        <begin position="23"/>
        <end position="71"/>
    </location>
</feature>
<evidence type="ECO:0000313" key="3">
    <source>
        <dbReference type="Proteomes" id="UP001321473"/>
    </source>
</evidence>
<evidence type="ECO:0000256" key="1">
    <source>
        <dbReference type="SAM" id="SignalP"/>
    </source>
</evidence>
<gene>
    <name evidence="2" type="ORF">V5799_011098</name>
</gene>
<keyword evidence="3" id="KW-1185">Reference proteome</keyword>
<feature type="signal peptide" evidence="1">
    <location>
        <begin position="1"/>
        <end position="22"/>
    </location>
</feature>
<comment type="caution">
    <text evidence="2">The sequence shown here is derived from an EMBL/GenBank/DDBJ whole genome shotgun (WGS) entry which is preliminary data.</text>
</comment>
<protein>
    <recommendedName>
        <fullName evidence="4">Secreted protein</fullName>
    </recommendedName>
</protein>
<dbReference type="Proteomes" id="UP001321473">
    <property type="component" value="Unassembled WGS sequence"/>
</dbReference>
<name>A0AAQ4EHY9_AMBAM</name>